<evidence type="ECO:0000256" key="5">
    <source>
        <dbReference type="ARBA" id="ARBA00023125"/>
    </source>
</evidence>
<dbReference type="InterPro" id="IPR020603">
    <property type="entry name" value="MraZ_dom"/>
</dbReference>
<comment type="subcellular location">
    <subcellularLocation>
        <location evidence="7">Cytoplasm</location>
        <location evidence="7">Nucleoid</location>
    </subcellularLocation>
</comment>
<reference evidence="10" key="1">
    <citation type="journal article" date="2022" name="Int. J. Syst. Evol. Microbiol.">
        <title>Anaeromyxobacter oryzae sp. nov., Anaeromyxobacter diazotrophicus sp. nov. and Anaeromyxobacter paludicola sp. nov., isolated from paddy soils.</title>
        <authorList>
            <person name="Itoh H."/>
            <person name="Xu Z."/>
            <person name="Mise K."/>
            <person name="Masuda Y."/>
            <person name="Ushijima N."/>
            <person name="Hayakawa C."/>
            <person name="Shiratori Y."/>
            <person name="Senoo K."/>
        </authorList>
    </citation>
    <scope>NUCLEOTIDE SEQUENCE [LARGE SCALE GENOMIC DNA]</scope>
    <source>
        <strain evidence="10">Red630</strain>
    </source>
</reference>
<keyword evidence="5 7" id="KW-0238">DNA-binding</keyword>
<protein>
    <recommendedName>
        <fullName evidence="1 7">Transcriptional regulator MraZ</fullName>
    </recommendedName>
</protein>
<dbReference type="PANTHER" id="PTHR34701">
    <property type="entry name" value="TRANSCRIPTIONAL REGULATOR MRAZ"/>
    <property type="match status" value="1"/>
</dbReference>
<comment type="similarity">
    <text evidence="7">Belongs to the MraZ family.</text>
</comment>
<dbReference type="EMBL" id="AP025592">
    <property type="protein sequence ID" value="BDG10315.1"/>
    <property type="molecule type" value="Genomic_DNA"/>
</dbReference>
<dbReference type="InterPro" id="IPR038619">
    <property type="entry name" value="MraZ_sf"/>
</dbReference>
<evidence type="ECO:0000256" key="7">
    <source>
        <dbReference type="HAMAP-Rule" id="MF_01008"/>
    </source>
</evidence>
<dbReference type="SUPFAM" id="SSF89447">
    <property type="entry name" value="AbrB/MazE/MraZ-like"/>
    <property type="match status" value="1"/>
</dbReference>
<dbReference type="RefSeq" id="WP_248342753.1">
    <property type="nucleotide sequence ID" value="NZ_AP025592.1"/>
</dbReference>
<dbReference type="CDD" id="cd16321">
    <property type="entry name" value="MraZ_C"/>
    <property type="match status" value="1"/>
</dbReference>
<dbReference type="Gene3D" id="3.40.1550.20">
    <property type="entry name" value="Transcriptional regulator MraZ domain"/>
    <property type="match status" value="1"/>
</dbReference>
<evidence type="ECO:0000256" key="1">
    <source>
        <dbReference type="ARBA" id="ARBA00013860"/>
    </source>
</evidence>
<gene>
    <name evidence="7 9" type="primary">mraZ</name>
    <name evidence="9" type="ORF">AMPC_34280</name>
</gene>
<sequence>MFSGTYEHTIDAKGRTSLPVKLREQLAQAGEASIVLTRDAHSACIAAWPRSAWKKVEEKIATFSPMNRVQQANLLRFYSAQHEVELDVHGRVLVPPALRQHGGLQKDVVWVGMVHTIQLWDKARYEAEMSKQLAPDEVIDLFAGAFSTGA</sequence>
<keyword evidence="3" id="KW-0677">Repeat</keyword>
<dbReference type="Pfam" id="PF02381">
    <property type="entry name" value="MraZ"/>
    <property type="match status" value="2"/>
</dbReference>
<evidence type="ECO:0000256" key="3">
    <source>
        <dbReference type="ARBA" id="ARBA00022737"/>
    </source>
</evidence>
<dbReference type="PROSITE" id="PS51740">
    <property type="entry name" value="SPOVT_ABRB"/>
    <property type="match status" value="2"/>
</dbReference>
<feature type="domain" description="SpoVT-AbrB" evidence="8">
    <location>
        <begin position="5"/>
        <end position="52"/>
    </location>
</feature>
<evidence type="ECO:0000313" key="10">
    <source>
        <dbReference type="Proteomes" id="UP001162734"/>
    </source>
</evidence>
<evidence type="ECO:0000256" key="6">
    <source>
        <dbReference type="ARBA" id="ARBA00023163"/>
    </source>
</evidence>
<dbReference type="CDD" id="cd16320">
    <property type="entry name" value="MraZ_N"/>
    <property type="match status" value="1"/>
</dbReference>
<dbReference type="InterPro" id="IPR037914">
    <property type="entry name" value="SpoVT-AbrB_sf"/>
</dbReference>
<organism evidence="9 10">
    <name type="scientific">Anaeromyxobacter paludicola</name>
    <dbReference type="NCBI Taxonomy" id="2918171"/>
    <lineage>
        <taxon>Bacteria</taxon>
        <taxon>Pseudomonadati</taxon>
        <taxon>Myxococcota</taxon>
        <taxon>Myxococcia</taxon>
        <taxon>Myxococcales</taxon>
        <taxon>Cystobacterineae</taxon>
        <taxon>Anaeromyxobacteraceae</taxon>
        <taxon>Anaeromyxobacter</taxon>
    </lineage>
</organism>
<evidence type="ECO:0000313" key="9">
    <source>
        <dbReference type="EMBL" id="BDG10315.1"/>
    </source>
</evidence>
<dbReference type="InterPro" id="IPR035642">
    <property type="entry name" value="MraZ_N"/>
</dbReference>
<keyword evidence="2 7" id="KW-0963">Cytoplasm</keyword>
<keyword evidence="4 7" id="KW-0805">Transcription regulation</keyword>
<dbReference type="NCBIfam" id="TIGR00242">
    <property type="entry name" value="division/cell wall cluster transcriptional repressor MraZ"/>
    <property type="match status" value="1"/>
</dbReference>
<name>A0ABN6ND31_9BACT</name>
<dbReference type="HAMAP" id="MF_01008">
    <property type="entry name" value="MraZ"/>
    <property type="match status" value="1"/>
</dbReference>
<evidence type="ECO:0000256" key="4">
    <source>
        <dbReference type="ARBA" id="ARBA00023015"/>
    </source>
</evidence>
<dbReference type="PANTHER" id="PTHR34701:SF1">
    <property type="entry name" value="TRANSCRIPTIONAL REGULATOR MRAZ"/>
    <property type="match status" value="1"/>
</dbReference>
<keyword evidence="6 7" id="KW-0804">Transcription</keyword>
<evidence type="ECO:0000256" key="2">
    <source>
        <dbReference type="ARBA" id="ARBA00022490"/>
    </source>
</evidence>
<feature type="domain" description="SpoVT-AbrB" evidence="8">
    <location>
        <begin position="81"/>
        <end position="124"/>
    </location>
</feature>
<accession>A0ABN6ND31</accession>
<comment type="subunit">
    <text evidence="7">Forms oligomers.</text>
</comment>
<proteinExistence type="inferred from homology"/>
<keyword evidence="10" id="KW-1185">Reference proteome</keyword>
<dbReference type="InterPro" id="IPR007159">
    <property type="entry name" value="SpoVT-AbrB_dom"/>
</dbReference>
<dbReference type="InterPro" id="IPR035644">
    <property type="entry name" value="MraZ_C"/>
</dbReference>
<dbReference type="InterPro" id="IPR003444">
    <property type="entry name" value="MraZ"/>
</dbReference>
<evidence type="ECO:0000259" key="8">
    <source>
        <dbReference type="PROSITE" id="PS51740"/>
    </source>
</evidence>
<dbReference type="Proteomes" id="UP001162734">
    <property type="component" value="Chromosome"/>
</dbReference>